<dbReference type="InterPro" id="IPR051922">
    <property type="entry name" value="Bact_Sporulation_Assoc"/>
</dbReference>
<dbReference type="EMBL" id="FOZN01000003">
    <property type="protein sequence ID" value="SFS14069.1"/>
    <property type="molecule type" value="Genomic_DNA"/>
</dbReference>
<dbReference type="CDD" id="cd05379">
    <property type="entry name" value="CAP_bacterial"/>
    <property type="match status" value="1"/>
</dbReference>
<dbReference type="Pfam" id="PF00188">
    <property type="entry name" value="CAP"/>
    <property type="match status" value="1"/>
</dbReference>
<name>A0AA94HNT7_9MICO</name>
<dbReference type="InterPro" id="IPR035940">
    <property type="entry name" value="CAP_sf"/>
</dbReference>
<dbReference type="Pfam" id="PF04122">
    <property type="entry name" value="CW_binding_2"/>
    <property type="match status" value="3"/>
</dbReference>
<accession>A0AA94HNT7</accession>
<dbReference type="Gene3D" id="3.40.33.10">
    <property type="entry name" value="CAP"/>
    <property type="match status" value="1"/>
</dbReference>
<evidence type="ECO:0000313" key="3">
    <source>
        <dbReference type="Proteomes" id="UP000198506"/>
    </source>
</evidence>
<dbReference type="PANTHER" id="PTHR30032:SF4">
    <property type="entry name" value="AMIDASE ENHANCER"/>
    <property type="match status" value="1"/>
</dbReference>
<protein>
    <submittedName>
        <fullName evidence="2">Cysteine-rich secretory protein family protein</fullName>
    </submittedName>
</protein>
<organism evidence="2 3">
    <name type="scientific">Agrococcus baldri</name>
    <dbReference type="NCBI Taxonomy" id="153730"/>
    <lineage>
        <taxon>Bacteria</taxon>
        <taxon>Bacillati</taxon>
        <taxon>Actinomycetota</taxon>
        <taxon>Actinomycetes</taxon>
        <taxon>Micrococcales</taxon>
        <taxon>Microbacteriaceae</taxon>
        <taxon>Agrococcus</taxon>
    </lineage>
</organism>
<dbReference type="InterPro" id="IPR007253">
    <property type="entry name" value="Cell_wall-bd_2"/>
</dbReference>
<dbReference type="Proteomes" id="UP000198506">
    <property type="component" value="Unassembled WGS sequence"/>
</dbReference>
<comment type="caution">
    <text evidence="2">The sequence shown here is derived from an EMBL/GenBank/DDBJ whole genome shotgun (WGS) entry which is preliminary data.</text>
</comment>
<keyword evidence="3" id="KW-1185">Reference proteome</keyword>
<feature type="domain" description="SCP" evidence="1">
    <location>
        <begin position="362"/>
        <end position="464"/>
    </location>
</feature>
<evidence type="ECO:0000313" key="2">
    <source>
        <dbReference type="EMBL" id="SFS14069.1"/>
    </source>
</evidence>
<dbReference type="SUPFAM" id="SSF55797">
    <property type="entry name" value="PR-1-like"/>
    <property type="match status" value="1"/>
</dbReference>
<dbReference type="AlphaFoldDB" id="A0AA94HNT7"/>
<dbReference type="GO" id="GO:0030288">
    <property type="term" value="C:outer membrane-bounded periplasmic space"/>
    <property type="evidence" value="ECO:0007669"/>
    <property type="project" value="TreeGrafter"/>
</dbReference>
<sequence length="469" mass="48280">MSSPRTGVRSHAALVLAAIAAVALGATLLPAEPAQASRLVDRIDGPDRYAASAAMSREMGSSATVFLVSGQTYPDALAAAPVAAAEDAHMLLTPSHDIPPSIENEIRRLSPTKIVLVGGEPTISSAVQQEAAALAPGARIERIAGANRVETSMRLLDRLRLSVPAADVWVASGRNFPDALAAGAVAAREGHGLVLTTGADAYFQQQLSARLVGTARFLIVGSSASVGNDVESALRQTGRTVERIAGSDRYATAVAVNQAFTTTAPVGRMLLASGANFPDALGGAILSGTTGSPLYLTNPPCASTDAVAVDANRVGARDVVALGGPPSVSSAAAQLRNCDSLAAASAIDVAVDANRAEQDPPLPGLARHACLDAMAQGWANQMAARQLSGGVHNPSLTVQARACGMRSWAENVGRTWGGERPDPDRMMAAWLASPAHAANIQRASMEHIGVGVARSSDGYWYYVLTFGTD</sequence>
<proteinExistence type="predicted"/>
<dbReference type="InterPro" id="IPR014044">
    <property type="entry name" value="CAP_dom"/>
</dbReference>
<reference evidence="2 3" key="1">
    <citation type="submission" date="2016-10" db="EMBL/GenBank/DDBJ databases">
        <authorList>
            <person name="Varghese N."/>
            <person name="Submissions S."/>
        </authorList>
    </citation>
    <scope>NUCLEOTIDE SEQUENCE [LARGE SCALE GENOMIC DNA]</scope>
    <source>
        <strain evidence="2 3">IAM 15147</strain>
    </source>
</reference>
<gene>
    <name evidence="2" type="ORF">SAMN04487783_1761</name>
</gene>
<dbReference type="Gene3D" id="3.40.50.12090">
    <property type="match status" value="2"/>
</dbReference>
<evidence type="ECO:0000259" key="1">
    <source>
        <dbReference type="Pfam" id="PF00188"/>
    </source>
</evidence>
<dbReference type="PANTHER" id="PTHR30032">
    <property type="entry name" value="N-ACETYLMURAMOYL-L-ALANINE AMIDASE-RELATED"/>
    <property type="match status" value="1"/>
</dbReference>